<dbReference type="EMBL" id="FQZL01000004">
    <property type="protein sequence ID" value="SHI37238.1"/>
    <property type="molecule type" value="Genomic_DNA"/>
</dbReference>
<keyword evidence="5" id="KW-0378">Hydrolase</keyword>
<protein>
    <recommendedName>
        <fullName evidence="7">Ribonuclease P protein component</fullName>
        <ecNumber evidence="7">3.1.26.5</ecNumber>
    </recommendedName>
</protein>
<keyword evidence="3" id="KW-0540">Nuclease</keyword>
<proteinExistence type="predicted"/>
<dbReference type="NCBIfam" id="TIGR00188">
    <property type="entry name" value="rnpA"/>
    <property type="match status" value="1"/>
</dbReference>
<dbReference type="GO" id="GO:0004526">
    <property type="term" value="F:ribonuclease P activity"/>
    <property type="evidence" value="ECO:0007669"/>
    <property type="project" value="UniProtKB-UniRule"/>
</dbReference>
<name>A0A1M6ALN6_9FIRM</name>
<keyword evidence="6" id="KW-0694">RNA-binding</keyword>
<evidence type="ECO:0000256" key="6">
    <source>
        <dbReference type="ARBA" id="ARBA00022884"/>
    </source>
</evidence>
<evidence type="ECO:0000256" key="1">
    <source>
        <dbReference type="ARBA" id="ARBA00002663"/>
    </source>
</evidence>
<evidence type="ECO:0000256" key="2">
    <source>
        <dbReference type="ARBA" id="ARBA00022694"/>
    </source>
</evidence>
<accession>A0A1M6ALN6</accession>
<keyword evidence="4" id="KW-0255">Endonuclease</keyword>
<dbReference type="Pfam" id="PF00825">
    <property type="entry name" value="Ribonuclease_P"/>
    <property type="match status" value="1"/>
</dbReference>
<dbReference type="PROSITE" id="PS00648">
    <property type="entry name" value="RIBONUCLEASE_P"/>
    <property type="match status" value="1"/>
</dbReference>
<dbReference type="PANTHER" id="PTHR33992">
    <property type="entry name" value="RIBONUCLEASE P PROTEIN COMPONENT"/>
    <property type="match status" value="1"/>
</dbReference>
<dbReference type="InterPro" id="IPR000100">
    <property type="entry name" value="RNase_P"/>
</dbReference>
<evidence type="ECO:0000256" key="5">
    <source>
        <dbReference type="ARBA" id="ARBA00022801"/>
    </source>
</evidence>
<sequence length="100" mass="12187">MVYNRGKSLSDYNLVLFVRKRRDKKLRFGITTAKKMKRAVDRNRFRRRIKEIVRKNFDSVETGYDIVIMGRLNGKDADFWKLEKSYIRLLKKSKIWKKEK</sequence>
<dbReference type="GO" id="GO:0030677">
    <property type="term" value="C:ribonuclease P complex"/>
    <property type="evidence" value="ECO:0007669"/>
    <property type="project" value="TreeGrafter"/>
</dbReference>
<dbReference type="GO" id="GO:0042781">
    <property type="term" value="F:3'-tRNA processing endoribonuclease activity"/>
    <property type="evidence" value="ECO:0007669"/>
    <property type="project" value="TreeGrafter"/>
</dbReference>
<reference evidence="8 9" key="1">
    <citation type="submission" date="2016-11" db="EMBL/GenBank/DDBJ databases">
        <authorList>
            <person name="Jaros S."/>
            <person name="Januszkiewicz K."/>
            <person name="Wedrychowicz H."/>
        </authorList>
    </citation>
    <scope>NUCLEOTIDE SEQUENCE [LARGE SCALE GENOMIC DNA]</scope>
    <source>
        <strain evidence="8 9">DSM 17477</strain>
    </source>
</reference>
<dbReference type="PANTHER" id="PTHR33992:SF1">
    <property type="entry name" value="RIBONUCLEASE P PROTEIN COMPONENT"/>
    <property type="match status" value="1"/>
</dbReference>
<evidence type="ECO:0000313" key="9">
    <source>
        <dbReference type="Proteomes" id="UP000184052"/>
    </source>
</evidence>
<evidence type="ECO:0000313" key="8">
    <source>
        <dbReference type="EMBL" id="SHI37238.1"/>
    </source>
</evidence>
<dbReference type="InterPro" id="IPR014721">
    <property type="entry name" value="Ribsml_uS5_D2-typ_fold_subgr"/>
</dbReference>
<comment type="function">
    <text evidence="1">RNaseP catalyzes the removal of the 5'-leader sequence from pre-tRNA to produce the mature 5'-terminus. It can also cleave other RNA substrates such as 4.5S RNA. The protein component plays an auxiliary but essential role in vivo by binding to the 5'-leader sequence and broadening the substrate specificity of the ribozyme.</text>
</comment>
<dbReference type="InterPro" id="IPR020568">
    <property type="entry name" value="Ribosomal_Su5_D2-typ_SF"/>
</dbReference>
<organism evidence="8 9">
    <name type="scientific">Dethiosulfatibacter aminovorans DSM 17477</name>
    <dbReference type="NCBI Taxonomy" id="1121476"/>
    <lineage>
        <taxon>Bacteria</taxon>
        <taxon>Bacillati</taxon>
        <taxon>Bacillota</taxon>
        <taxon>Tissierellia</taxon>
        <taxon>Dethiosulfatibacter</taxon>
    </lineage>
</organism>
<dbReference type="Gene3D" id="3.30.230.10">
    <property type="match status" value="1"/>
</dbReference>
<keyword evidence="9" id="KW-1185">Reference proteome</keyword>
<evidence type="ECO:0000256" key="3">
    <source>
        <dbReference type="ARBA" id="ARBA00022722"/>
    </source>
</evidence>
<evidence type="ECO:0000256" key="4">
    <source>
        <dbReference type="ARBA" id="ARBA00022759"/>
    </source>
</evidence>
<dbReference type="EC" id="3.1.26.5" evidence="7"/>
<dbReference type="AlphaFoldDB" id="A0A1M6ALN6"/>
<dbReference type="GO" id="GO:0000049">
    <property type="term" value="F:tRNA binding"/>
    <property type="evidence" value="ECO:0007669"/>
    <property type="project" value="InterPro"/>
</dbReference>
<dbReference type="Proteomes" id="UP000184052">
    <property type="component" value="Unassembled WGS sequence"/>
</dbReference>
<gene>
    <name evidence="8" type="ORF">SAMN02745751_00162</name>
</gene>
<keyword evidence="2" id="KW-0819">tRNA processing</keyword>
<dbReference type="SUPFAM" id="SSF54211">
    <property type="entry name" value="Ribosomal protein S5 domain 2-like"/>
    <property type="match status" value="1"/>
</dbReference>
<evidence type="ECO:0000256" key="7">
    <source>
        <dbReference type="NCBIfam" id="TIGR00188"/>
    </source>
</evidence>
<dbReference type="STRING" id="1121476.SAMN02745751_00162"/>
<dbReference type="InterPro" id="IPR020539">
    <property type="entry name" value="RNase_P_CS"/>
</dbReference>